<dbReference type="PRINTS" id="PR00038">
    <property type="entry name" value="HTHLUXR"/>
</dbReference>
<dbReference type="EMBL" id="JAVDYC010000001">
    <property type="protein sequence ID" value="MDR7322385.1"/>
    <property type="molecule type" value="Genomic_DNA"/>
</dbReference>
<dbReference type="Gene3D" id="1.10.10.10">
    <property type="entry name" value="Winged helix-like DNA-binding domain superfamily/Winged helix DNA-binding domain"/>
    <property type="match status" value="1"/>
</dbReference>
<dbReference type="Pfam" id="PF00196">
    <property type="entry name" value="GerE"/>
    <property type="match status" value="1"/>
</dbReference>
<keyword evidence="1" id="KW-0805">Transcription regulation</keyword>
<reference evidence="6 7" key="1">
    <citation type="submission" date="2023-07" db="EMBL/GenBank/DDBJ databases">
        <title>Sequencing the genomes of 1000 actinobacteria strains.</title>
        <authorList>
            <person name="Klenk H.-P."/>
        </authorList>
    </citation>
    <scope>NUCLEOTIDE SEQUENCE [LARGE SCALE GENOMIC DNA]</scope>
    <source>
        <strain evidence="6 7">DSM 44711</strain>
    </source>
</reference>
<evidence type="ECO:0000256" key="1">
    <source>
        <dbReference type="ARBA" id="ARBA00023015"/>
    </source>
</evidence>
<dbReference type="PANTHER" id="PTHR44688">
    <property type="entry name" value="DNA-BINDING TRANSCRIPTIONAL ACTIVATOR DEVR_DOSR"/>
    <property type="match status" value="1"/>
</dbReference>
<dbReference type="SUPFAM" id="SSF52540">
    <property type="entry name" value="P-loop containing nucleoside triphosphate hydrolases"/>
    <property type="match status" value="1"/>
</dbReference>
<dbReference type="PROSITE" id="PS50043">
    <property type="entry name" value="HTH_LUXR_2"/>
    <property type="match status" value="1"/>
</dbReference>
<name>A0AAE3ZPH3_9ACTN</name>
<organism evidence="6 7">
    <name type="scientific">Catenuloplanes niger</name>
    <dbReference type="NCBI Taxonomy" id="587534"/>
    <lineage>
        <taxon>Bacteria</taxon>
        <taxon>Bacillati</taxon>
        <taxon>Actinomycetota</taxon>
        <taxon>Actinomycetes</taxon>
        <taxon>Micromonosporales</taxon>
        <taxon>Micromonosporaceae</taxon>
        <taxon>Catenuloplanes</taxon>
    </lineage>
</organism>
<dbReference type="InterPro" id="IPR036388">
    <property type="entry name" value="WH-like_DNA-bd_sf"/>
</dbReference>
<dbReference type="InterPro" id="IPR027417">
    <property type="entry name" value="P-loop_NTPase"/>
</dbReference>
<dbReference type="PROSITE" id="PS00622">
    <property type="entry name" value="HTH_LUXR_1"/>
    <property type="match status" value="1"/>
</dbReference>
<comment type="caution">
    <text evidence="6">The sequence shown here is derived from an EMBL/GenBank/DDBJ whole genome shotgun (WGS) entry which is preliminary data.</text>
</comment>
<protein>
    <submittedName>
        <fullName evidence="6">DNA-binding CsgD family transcriptional regulator</fullName>
    </submittedName>
</protein>
<accession>A0AAE3ZPH3</accession>
<feature type="compositionally biased region" description="Polar residues" evidence="4">
    <location>
        <begin position="752"/>
        <end position="765"/>
    </location>
</feature>
<dbReference type="PANTHER" id="PTHR44688:SF16">
    <property type="entry name" value="DNA-BINDING TRANSCRIPTIONAL ACTIVATOR DEVR_DOSR"/>
    <property type="match status" value="1"/>
</dbReference>
<keyword evidence="7" id="KW-1185">Reference proteome</keyword>
<evidence type="ECO:0000259" key="5">
    <source>
        <dbReference type="PROSITE" id="PS50043"/>
    </source>
</evidence>
<evidence type="ECO:0000256" key="4">
    <source>
        <dbReference type="SAM" id="MobiDB-lite"/>
    </source>
</evidence>
<dbReference type="GO" id="GO:0003677">
    <property type="term" value="F:DNA binding"/>
    <property type="evidence" value="ECO:0007669"/>
    <property type="project" value="UniProtKB-KW"/>
</dbReference>
<dbReference type="InterPro" id="IPR016032">
    <property type="entry name" value="Sig_transdc_resp-reg_C-effctor"/>
</dbReference>
<evidence type="ECO:0000256" key="3">
    <source>
        <dbReference type="ARBA" id="ARBA00023163"/>
    </source>
</evidence>
<proteinExistence type="predicted"/>
<dbReference type="SUPFAM" id="SSF46894">
    <property type="entry name" value="C-terminal effector domain of the bipartite response regulators"/>
    <property type="match status" value="1"/>
</dbReference>
<dbReference type="CDD" id="cd06170">
    <property type="entry name" value="LuxR_C_like"/>
    <property type="match status" value="1"/>
</dbReference>
<dbReference type="SMART" id="SM00421">
    <property type="entry name" value="HTH_LUXR"/>
    <property type="match status" value="1"/>
</dbReference>
<evidence type="ECO:0000313" key="7">
    <source>
        <dbReference type="Proteomes" id="UP001183629"/>
    </source>
</evidence>
<evidence type="ECO:0000313" key="6">
    <source>
        <dbReference type="EMBL" id="MDR7322385.1"/>
    </source>
</evidence>
<feature type="domain" description="HTH luxR-type" evidence="5">
    <location>
        <begin position="756"/>
        <end position="821"/>
    </location>
</feature>
<dbReference type="AlphaFoldDB" id="A0AAE3ZPH3"/>
<sequence>MTIRTMTPSWLVLDEQVARICDDLAAVPAGPLRLSLQAPGGYGKTALLSYLAGLLREHDVPVIDAWTDPLDGADDDAVLLIDDAHLLDEGRLAALHPLTTGRRRLVLAYRPWPRPAGLTSLLTILRRERPPVLLGPFTPEQTARAVHAWTGGAPGDDLADRVHRLSGGVPGIAHRITAALAAGPELTDTSLLQFRADLDHLDPDVRRLLLATAAGGALPIGVLADLLGRDPARIDELLEAARATGLFALDDTLVPAARQAVTALGPVAHRADLWQRLAALQLARGDGTLTVARSLLDAGIGGSGLASAFQAGAEEALIAAPQVAARLFAAAAASGAPTGARHALATALGGDLDTALRLADRLVGAPGTGPVAENDRAAGAAVAAAVLAHRGQLAHSAERYRWSRTPTSRSFAALATQVTGGSFAVEGPDAADGPPTLLTNAAAMMADGIRESIGGTPAAALATLVQAAALLEPAGPAVLLPDSPAALAALVALHDGELDAADAVLDRAVTAGMGSVLMARRHRLLAGWIRMFRGDTAAAHDLLATATTGGAPIQLRDGLFAAALQIGLARRTGDLPEMHRGWANARETVLRHPVDLLTLLPLGELAVAGARLGERAALDVPVRQALDLLDRLGRPPLWHATLHWYLLQAAVVGEDAGTAAVHADALAADADATAHTAVLAAAATSWCRLLTGDIDPDQVVAHARDLARTGLAWDAARLAGQAAARTADRRAMVTLLDTARLLQGRQPGPRTENASEPTPTGQLSAREQEVAELLLAGLTYKEIGDRLFITPKTVEHHVARMRARLGAPNRAELLARLRATTTPVAFRKAPE</sequence>
<dbReference type="Proteomes" id="UP001183629">
    <property type="component" value="Unassembled WGS sequence"/>
</dbReference>
<dbReference type="InterPro" id="IPR000792">
    <property type="entry name" value="Tscrpt_reg_LuxR_C"/>
</dbReference>
<gene>
    <name evidence="6" type="ORF">J2S44_002635</name>
</gene>
<dbReference type="RefSeq" id="WP_310412681.1">
    <property type="nucleotide sequence ID" value="NZ_JAVDYC010000001.1"/>
</dbReference>
<evidence type="ECO:0000256" key="2">
    <source>
        <dbReference type="ARBA" id="ARBA00023125"/>
    </source>
</evidence>
<dbReference type="GO" id="GO:0006355">
    <property type="term" value="P:regulation of DNA-templated transcription"/>
    <property type="evidence" value="ECO:0007669"/>
    <property type="project" value="InterPro"/>
</dbReference>
<feature type="region of interest" description="Disordered" evidence="4">
    <location>
        <begin position="743"/>
        <end position="765"/>
    </location>
</feature>
<keyword evidence="2 6" id="KW-0238">DNA-binding</keyword>
<keyword evidence="3" id="KW-0804">Transcription</keyword>